<sequence>MEVNVLKGCTFNTFDKVCAAIKGYAAETSTNLILGKTTKYPDGSGYRQAYFFCENQGKYGGKKQYTTKRT</sequence>
<accession>A0A9N9HSS0</accession>
<organism evidence="1 2">
    <name type="scientific">Racocetra fulgida</name>
    <dbReference type="NCBI Taxonomy" id="60492"/>
    <lineage>
        <taxon>Eukaryota</taxon>
        <taxon>Fungi</taxon>
        <taxon>Fungi incertae sedis</taxon>
        <taxon>Mucoromycota</taxon>
        <taxon>Glomeromycotina</taxon>
        <taxon>Glomeromycetes</taxon>
        <taxon>Diversisporales</taxon>
        <taxon>Gigasporaceae</taxon>
        <taxon>Racocetra</taxon>
    </lineage>
</organism>
<protein>
    <submittedName>
        <fullName evidence="1">17024_t:CDS:1</fullName>
    </submittedName>
</protein>
<reference evidence="1" key="1">
    <citation type="submission" date="2021-06" db="EMBL/GenBank/DDBJ databases">
        <authorList>
            <person name="Kallberg Y."/>
            <person name="Tangrot J."/>
            <person name="Rosling A."/>
        </authorList>
    </citation>
    <scope>NUCLEOTIDE SEQUENCE</scope>
    <source>
        <strain evidence="1">IN212</strain>
    </source>
</reference>
<dbReference type="AlphaFoldDB" id="A0A9N9HSS0"/>
<comment type="caution">
    <text evidence="1">The sequence shown here is derived from an EMBL/GenBank/DDBJ whole genome shotgun (WGS) entry which is preliminary data.</text>
</comment>
<dbReference type="OrthoDB" id="10370189at2759"/>
<feature type="non-terminal residue" evidence="1">
    <location>
        <position position="70"/>
    </location>
</feature>
<dbReference type="Proteomes" id="UP000789396">
    <property type="component" value="Unassembled WGS sequence"/>
</dbReference>
<name>A0A9N9HSS0_9GLOM</name>
<gene>
    <name evidence="1" type="ORF">RFULGI_LOCUS10512</name>
</gene>
<proteinExistence type="predicted"/>
<evidence type="ECO:0000313" key="1">
    <source>
        <dbReference type="EMBL" id="CAG8703503.1"/>
    </source>
</evidence>
<evidence type="ECO:0000313" key="2">
    <source>
        <dbReference type="Proteomes" id="UP000789396"/>
    </source>
</evidence>
<keyword evidence="2" id="KW-1185">Reference proteome</keyword>
<dbReference type="EMBL" id="CAJVPZ010020908">
    <property type="protein sequence ID" value="CAG8703503.1"/>
    <property type="molecule type" value="Genomic_DNA"/>
</dbReference>